<feature type="non-terminal residue" evidence="2">
    <location>
        <position position="96"/>
    </location>
</feature>
<name>A0A5N8XJY1_9ACTN</name>
<accession>A0A5N8XJY1</accession>
<sequence length="96" mass="9833">MDESGGSGQPRSGSDETTERPAGRSTPAADTARPEPEPSENGQTPQAPADGATPARPEPSADHEPPAGTEPPADHRTATPTEPSPERPSSSTDHET</sequence>
<proteinExistence type="predicted"/>
<feature type="region of interest" description="Disordered" evidence="1">
    <location>
        <begin position="1"/>
        <end position="96"/>
    </location>
</feature>
<gene>
    <name evidence="2" type="ORF">FNH08_22175</name>
</gene>
<comment type="caution">
    <text evidence="2">The sequence shown here is derived from an EMBL/GenBank/DDBJ whole genome shotgun (WGS) entry which is preliminary data.</text>
</comment>
<reference evidence="2 3" key="1">
    <citation type="submission" date="2019-07" db="EMBL/GenBank/DDBJ databases">
        <title>New species of Amycolatopsis and Streptomyces.</title>
        <authorList>
            <person name="Duangmal K."/>
            <person name="Teo W.F.A."/>
            <person name="Lipun K."/>
        </authorList>
    </citation>
    <scope>NUCLEOTIDE SEQUENCE [LARGE SCALE GENOMIC DNA]</scope>
    <source>
        <strain evidence="2 3">NBRC 106415</strain>
    </source>
</reference>
<keyword evidence="3" id="KW-1185">Reference proteome</keyword>
<organism evidence="2 3">
    <name type="scientific">Streptomyces spongiae</name>
    <dbReference type="NCBI Taxonomy" id="565072"/>
    <lineage>
        <taxon>Bacteria</taxon>
        <taxon>Bacillati</taxon>
        <taxon>Actinomycetota</taxon>
        <taxon>Actinomycetes</taxon>
        <taxon>Kitasatosporales</taxon>
        <taxon>Streptomycetaceae</taxon>
        <taxon>Streptomyces</taxon>
    </lineage>
</organism>
<dbReference type="AlphaFoldDB" id="A0A5N8XJY1"/>
<protein>
    <submittedName>
        <fullName evidence="2">Peptidase</fullName>
    </submittedName>
</protein>
<evidence type="ECO:0000313" key="3">
    <source>
        <dbReference type="Proteomes" id="UP000400924"/>
    </source>
</evidence>
<feature type="compositionally biased region" description="Basic and acidic residues" evidence="1">
    <location>
        <begin position="13"/>
        <end position="22"/>
    </location>
</feature>
<evidence type="ECO:0000313" key="2">
    <source>
        <dbReference type="EMBL" id="MPY59773.1"/>
    </source>
</evidence>
<dbReference type="Proteomes" id="UP000400924">
    <property type="component" value="Unassembled WGS sequence"/>
</dbReference>
<evidence type="ECO:0000256" key="1">
    <source>
        <dbReference type="SAM" id="MobiDB-lite"/>
    </source>
</evidence>
<feature type="compositionally biased region" description="Low complexity" evidence="1">
    <location>
        <begin position="87"/>
        <end position="96"/>
    </location>
</feature>
<dbReference type="EMBL" id="VJZC01000163">
    <property type="protein sequence ID" value="MPY59773.1"/>
    <property type="molecule type" value="Genomic_DNA"/>
</dbReference>